<accession>A0ABQ8GVD2</accession>
<evidence type="ECO:0000313" key="4">
    <source>
        <dbReference type="Proteomes" id="UP000774617"/>
    </source>
</evidence>
<dbReference type="EMBL" id="JAGTJR010000002">
    <property type="protein sequence ID" value="KAH7063358.1"/>
    <property type="molecule type" value="Genomic_DNA"/>
</dbReference>
<feature type="region of interest" description="Disordered" evidence="1">
    <location>
        <begin position="21"/>
        <end position="43"/>
    </location>
</feature>
<dbReference type="Gene3D" id="3.40.630.30">
    <property type="match status" value="1"/>
</dbReference>
<dbReference type="Proteomes" id="UP000774617">
    <property type="component" value="Unassembled WGS sequence"/>
</dbReference>
<dbReference type="InterPro" id="IPR052523">
    <property type="entry name" value="Trichothecene_AcTrans"/>
</dbReference>
<evidence type="ECO:0000313" key="3">
    <source>
        <dbReference type="EMBL" id="KAH7063358.1"/>
    </source>
</evidence>
<keyword evidence="4" id="KW-1185">Reference proteome</keyword>
<organism evidence="3 4">
    <name type="scientific">Macrophomina phaseolina</name>
    <dbReference type="NCBI Taxonomy" id="35725"/>
    <lineage>
        <taxon>Eukaryota</taxon>
        <taxon>Fungi</taxon>
        <taxon>Dikarya</taxon>
        <taxon>Ascomycota</taxon>
        <taxon>Pezizomycotina</taxon>
        <taxon>Dothideomycetes</taxon>
        <taxon>Dothideomycetes incertae sedis</taxon>
        <taxon>Botryosphaeriales</taxon>
        <taxon>Botryosphaeriaceae</taxon>
        <taxon>Macrophomina</taxon>
    </lineage>
</organism>
<evidence type="ECO:0000256" key="1">
    <source>
        <dbReference type="SAM" id="MobiDB-lite"/>
    </source>
</evidence>
<comment type="caution">
    <text evidence="3">The sequence shown here is derived from an EMBL/GenBank/DDBJ whole genome shotgun (WGS) entry which is preliminary data.</text>
</comment>
<name>A0ABQ8GVD2_9PEZI</name>
<dbReference type="SUPFAM" id="SSF55729">
    <property type="entry name" value="Acyl-CoA N-acyltransferases (Nat)"/>
    <property type="match status" value="1"/>
</dbReference>
<dbReference type="PROSITE" id="PS51186">
    <property type="entry name" value="GNAT"/>
    <property type="match status" value="1"/>
</dbReference>
<sequence>METTTFAAGTINFIKPKAAMSPTRKDSANELNAEPFNHTKGNVETVESISVESTPEPTIAPVPVPSISPSDDDKVRIVNVSEYKAAALALAEAFKDDDVSRYFLDTADRADWTSEQKWDLHVSIFEYVVYAHILKGLVTTVGFDYGAVALWMPPGNNMDDLLTILRSGMWRLRYRLSREGRKRFFTEFMPLLHDTKASILGDRDDTSWYLVYIGTKPSARGKGYCRKLIEHVTDTADREGRATYLESSNVRNVPIYRRMGFRECRRIYLQRAEESNVALDIMYQLYFWKAKRRYFQGIQY</sequence>
<dbReference type="PANTHER" id="PTHR42791:SF1">
    <property type="entry name" value="N-ACETYLTRANSFERASE DOMAIN-CONTAINING PROTEIN"/>
    <property type="match status" value="1"/>
</dbReference>
<gene>
    <name evidence="3" type="ORF">B0J12DRAFT_735260</name>
</gene>
<reference evidence="3 4" key="1">
    <citation type="journal article" date="2021" name="Nat. Commun.">
        <title>Genetic determinants of endophytism in the Arabidopsis root mycobiome.</title>
        <authorList>
            <person name="Mesny F."/>
            <person name="Miyauchi S."/>
            <person name="Thiergart T."/>
            <person name="Pickel B."/>
            <person name="Atanasova L."/>
            <person name="Karlsson M."/>
            <person name="Huettel B."/>
            <person name="Barry K.W."/>
            <person name="Haridas S."/>
            <person name="Chen C."/>
            <person name="Bauer D."/>
            <person name="Andreopoulos W."/>
            <person name="Pangilinan J."/>
            <person name="LaButti K."/>
            <person name="Riley R."/>
            <person name="Lipzen A."/>
            <person name="Clum A."/>
            <person name="Drula E."/>
            <person name="Henrissat B."/>
            <person name="Kohler A."/>
            <person name="Grigoriev I.V."/>
            <person name="Martin F.M."/>
            <person name="Hacquard S."/>
        </authorList>
    </citation>
    <scope>NUCLEOTIDE SEQUENCE [LARGE SCALE GENOMIC DNA]</scope>
    <source>
        <strain evidence="3 4">MPI-SDFR-AT-0080</strain>
    </source>
</reference>
<dbReference type="InterPro" id="IPR016181">
    <property type="entry name" value="Acyl_CoA_acyltransferase"/>
</dbReference>
<dbReference type="CDD" id="cd04301">
    <property type="entry name" value="NAT_SF"/>
    <property type="match status" value="1"/>
</dbReference>
<dbReference type="PANTHER" id="PTHR42791">
    <property type="entry name" value="GNAT FAMILY ACETYLTRANSFERASE"/>
    <property type="match status" value="1"/>
</dbReference>
<dbReference type="InterPro" id="IPR000182">
    <property type="entry name" value="GNAT_dom"/>
</dbReference>
<dbReference type="Pfam" id="PF00583">
    <property type="entry name" value="Acetyltransf_1"/>
    <property type="match status" value="1"/>
</dbReference>
<proteinExistence type="predicted"/>
<protein>
    <recommendedName>
        <fullName evidence="2">N-acetyltransferase domain-containing protein</fullName>
    </recommendedName>
</protein>
<evidence type="ECO:0000259" key="2">
    <source>
        <dbReference type="PROSITE" id="PS51186"/>
    </source>
</evidence>
<feature type="domain" description="N-acetyltransferase" evidence="2">
    <location>
        <begin position="148"/>
        <end position="286"/>
    </location>
</feature>